<accession>A0A9W8V9M4</accession>
<protein>
    <submittedName>
        <fullName evidence="1">Uncharacterized protein</fullName>
    </submittedName>
</protein>
<keyword evidence="2" id="KW-1185">Reference proteome</keyword>
<dbReference type="AlphaFoldDB" id="A0A9W8V9M4"/>
<reference evidence="1" key="1">
    <citation type="submission" date="2022-09" db="EMBL/GenBank/DDBJ databases">
        <title>Fusarium specimens isolated from Avocado Roots.</title>
        <authorList>
            <person name="Stajich J."/>
            <person name="Roper C."/>
            <person name="Heimlech-Rivalta G."/>
        </authorList>
    </citation>
    <scope>NUCLEOTIDE SEQUENCE</scope>
    <source>
        <strain evidence="1">CF00136</strain>
    </source>
</reference>
<evidence type="ECO:0000313" key="1">
    <source>
        <dbReference type="EMBL" id="KAJ4249091.1"/>
    </source>
</evidence>
<gene>
    <name evidence="1" type="ORF">NW762_012423</name>
</gene>
<name>A0A9W8V9M4_9HYPO</name>
<organism evidence="1 2">
    <name type="scientific">Fusarium torreyae</name>
    <dbReference type="NCBI Taxonomy" id="1237075"/>
    <lineage>
        <taxon>Eukaryota</taxon>
        <taxon>Fungi</taxon>
        <taxon>Dikarya</taxon>
        <taxon>Ascomycota</taxon>
        <taxon>Pezizomycotina</taxon>
        <taxon>Sordariomycetes</taxon>
        <taxon>Hypocreomycetidae</taxon>
        <taxon>Hypocreales</taxon>
        <taxon>Nectriaceae</taxon>
        <taxon>Fusarium</taxon>
    </lineage>
</organism>
<comment type="caution">
    <text evidence="1">The sequence shown here is derived from an EMBL/GenBank/DDBJ whole genome shotgun (WGS) entry which is preliminary data.</text>
</comment>
<dbReference type="Proteomes" id="UP001152049">
    <property type="component" value="Unassembled WGS sequence"/>
</dbReference>
<evidence type="ECO:0000313" key="2">
    <source>
        <dbReference type="Proteomes" id="UP001152049"/>
    </source>
</evidence>
<sequence>MERIIQSSEANRLKQTKTGFEIWDLTLKILIQQSEVIFSVFQTMVISDDGRYVVSCDLSGDTMVCDRNLGDGAENLRQCVSPQAPAAFSPDSRWLLTRDFYFKERFNMREMISPYTSKKLDFPRSKVGLGSRSISSGAAWKVATWLCVLSLGQPDQFKDETRIG</sequence>
<dbReference type="SUPFAM" id="SSF50960">
    <property type="entry name" value="TolB, C-terminal domain"/>
    <property type="match status" value="1"/>
</dbReference>
<dbReference type="EMBL" id="JAOQAZ010000034">
    <property type="protein sequence ID" value="KAJ4249091.1"/>
    <property type="molecule type" value="Genomic_DNA"/>
</dbReference>
<proteinExistence type="predicted"/>